<feature type="chain" id="PRO_5044552212" evidence="1">
    <location>
        <begin position="20"/>
        <end position="103"/>
    </location>
</feature>
<dbReference type="WBParaSite" id="HPBE_0002419901-mRNA-1">
    <property type="protein sequence ID" value="HPBE_0002419901-mRNA-1"/>
    <property type="gene ID" value="HPBE_0002419901"/>
</dbReference>
<dbReference type="Gene3D" id="2.10.70.10">
    <property type="entry name" value="Complement Module, domain 1"/>
    <property type="match status" value="1"/>
</dbReference>
<organism evidence="3 4">
    <name type="scientific">Heligmosomoides polygyrus</name>
    <name type="common">Parasitic roundworm</name>
    <dbReference type="NCBI Taxonomy" id="6339"/>
    <lineage>
        <taxon>Eukaryota</taxon>
        <taxon>Metazoa</taxon>
        <taxon>Ecdysozoa</taxon>
        <taxon>Nematoda</taxon>
        <taxon>Chromadorea</taxon>
        <taxon>Rhabditida</taxon>
        <taxon>Rhabditina</taxon>
        <taxon>Rhabditomorpha</taxon>
        <taxon>Strongyloidea</taxon>
        <taxon>Heligmosomidae</taxon>
        <taxon>Heligmosomoides</taxon>
    </lineage>
</organism>
<gene>
    <name evidence="2" type="ORF">HPBE_LOCUS24198</name>
</gene>
<accession>A0A3P8EHA1</accession>
<feature type="signal peptide" evidence="1">
    <location>
        <begin position="1"/>
        <end position="19"/>
    </location>
</feature>
<keyword evidence="3" id="KW-1185">Reference proteome</keyword>
<proteinExistence type="predicted"/>
<evidence type="ECO:0000313" key="2">
    <source>
        <dbReference type="EMBL" id="VDP43455.1"/>
    </source>
</evidence>
<sequence length="103" mass="11748">MHQHLIVLLALEVADFATPLCDPLRVEPPRSERPNITLTYDSTPDETNKYQNGTNVTFNCPPHYPIGVDKYGVCIDGEWKTLLVYGWDKTIPGFCQRKLPLFI</sequence>
<reference evidence="4" key="2">
    <citation type="submission" date="2019-09" db="UniProtKB">
        <authorList>
            <consortium name="WormBaseParasite"/>
        </authorList>
    </citation>
    <scope>IDENTIFICATION</scope>
</reference>
<evidence type="ECO:0000313" key="4">
    <source>
        <dbReference type="WBParaSite" id="HPBE_0002419901-mRNA-1"/>
    </source>
</evidence>
<keyword evidence="1" id="KW-0732">Signal</keyword>
<dbReference type="Proteomes" id="UP000050761">
    <property type="component" value="Unassembled WGS sequence"/>
</dbReference>
<name>A0A183GNC9_HELPZ</name>
<accession>A0A183GNC9</accession>
<dbReference type="EMBL" id="UZAH01035985">
    <property type="protein sequence ID" value="VDP43455.1"/>
    <property type="molecule type" value="Genomic_DNA"/>
</dbReference>
<protein>
    <submittedName>
        <fullName evidence="4">Sushi domain-containing protein</fullName>
    </submittedName>
</protein>
<reference evidence="2 3" key="1">
    <citation type="submission" date="2018-11" db="EMBL/GenBank/DDBJ databases">
        <authorList>
            <consortium name="Pathogen Informatics"/>
        </authorList>
    </citation>
    <scope>NUCLEOTIDE SEQUENCE [LARGE SCALE GENOMIC DNA]</scope>
</reference>
<dbReference type="AlphaFoldDB" id="A0A183GNC9"/>
<evidence type="ECO:0000256" key="1">
    <source>
        <dbReference type="SAM" id="SignalP"/>
    </source>
</evidence>
<evidence type="ECO:0000313" key="3">
    <source>
        <dbReference type="Proteomes" id="UP000050761"/>
    </source>
</evidence>